<dbReference type="InterPro" id="IPR009057">
    <property type="entry name" value="Homeodomain-like_sf"/>
</dbReference>
<dbReference type="InterPro" id="IPR050624">
    <property type="entry name" value="HTH-type_Tx_Regulator"/>
</dbReference>
<dbReference type="AlphaFoldDB" id="A0AA46P0Q4"/>
<dbReference type="PANTHER" id="PTHR43479">
    <property type="entry name" value="ACREF/ENVCD OPERON REPRESSOR-RELATED"/>
    <property type="match status" value="1"/>
</dbReference>
<proteinExistence type="predicted"/>
<dbReference type="PANTHER" id="PTHR43479:SF8">
    <property type="entry name" value="TRANSCRIPTIONAL REGULATOR, TETR FAMILY"/>
    <property type="match status" value="1"/>
</dbReference>
<dbReference type="PROSITE" id="PS50977">
    <property type="entry name" value="HTH_TETR_2"/>
    <property type="match status" value="1"/>
</dbReference>
<dbReference type="PRINTS" id="PR00455">
    <property type="entry name" value="HTHTETR"/>
</dbReference>
<feature type="domain" description="HTH tetR-type" evidence="4">
    <location>
        <begin position="20"/>
        <end position="80"/>
    </location>
</feature>
<evidence type="ECO:0000313" key="5">
    <source>
        <dbReference type="EMBL" id="UYG94001.1"/>
    </source>
</evidence>
<dbReference type="RefSeq" id="WP_227888654.1">
    <property type="nucleotide sequence ID" value="NZ_CP107027.1"/>
</dbReference>
<keyword evidence="1" id="KW-0678">Repressor</keyword>
<sequence length="208" mass="23534">MQTELLFMGHRGRKIGASGEQSRALLLEVAAEEFAQKGYFHTKISDIVKRAGLTQPSFYLYFESKDAIFQELTDMFRRRISELTSRSRVETGVDLSSLPERITSGLAAIFSFFRDNQHLTRIGFFMASDADEFKEILAGQIEANLLSEQQAGYFREDVDMGIVAQSLTGIIERLTLTKLFKGIKTPEDLAKEIVHLFLYGMINKSSTQ</sequence>
<organism evidence="5 6">
    <name type="scientific">Cytobacillus firmus</name>
    <name type="common">Bacillus firmus</name>
    <dbReference type="NCBI Taxonomy" id="1399"/>
    <lineage>
        <taxon>Bacteria</taxon>
        <taxon>Bacillati</taxon>
        <taxon>Bacillota</taxon>
        <taxon>Bacilli</taxon>
        <taxon>Bacillales</taxon>
        <taxon>Bacillaceae</taxon>
        <taxon>Cytobacillus</taxon>
    </lineage>
</organism>
<evidence type="ECO:0000259" key="4">
    <source>
        <dbReference type="PROSITE" id="PS50977"/>
    </source>
</evidence>
<dbReference type="SUPFAM" id="SSF48498">
    <property type="entry name" value="Tetracyclin repressor-like, C-terminal domain"/>
    <property type="match status" value="1"/>
</dbReference>
<accession>A0AA46P0Q4</accession>
<protein>
    <submittedName>
        <fullName evidence="5">TetR/AcrR family transcriptional regulator</fullName>
    </submittedName>
</protein>
<dbReference type="Gene3D" id="1.10.357.10">
    <property type="entry name" value="Tetracycline Repressor, domain 2"/>
    <property type="match status" value="1"/>
</dbReference>
<dbReference type="InterPro" id="IPR036271">
    <property type="entry name" value="Tet_transcr_reg_TetR-rel_C_sf"/>
</dbReference>
<evidence type="ECO:0000256" key="1">
    <source>
        <dbReference type="ARBA" id="ARBA00022491"/>
    </source>
</evidence>
<dbReference type="InterPro" id="IPR001647">
    <property type="entry name" value="HTH_TetR"/>
</dbReference>
<dbReference type="Gene3D" id="1.10.10.60">
    <property type="entry name" value="Homeodomain-like"/>
    <property type="match status" value="1"/>
</dbReference>
<evidence type="ECO:0000256" key="2">
    <source>
        <dbReference type="ARBA" id="ARBA00023125"/>
    </source>
</evidence>
<keyword evidence="2 3" id="KW-0238">DNA-binding</keyword>
<feature type="DNA-binding region" description="H-T-H motif" evidence="3">
    <location>
        <begin position="43"/>
        <end position="62"/>
    </location>
</feature>
<name>A0AA46P0Q4_CYTFI</name>
<gene>
    <name evidence="5" type="ORF">OD459_17560</name>
</gene>
<reference evidence="5" key="1">
    <citation type="submission" date="2022-10" db="EMBL/GenBank/DDBJ databases">
        <title>Mechanism of multi-heavy metal repair in Cytobacillus Firmus M7.</title>
        <authorList>
            <person name="Li X."/>
            <person name="Yu C."/>
        </authorList>
    </citation>
    <scope>NUCLEOTIDE SEQUENCE</scope>
    <source>
        <strain evidence="5">M7</strain>
    </source>
</reference>
<dbReference type="SUPFAM" id="SSF46689">
    <property type="entry name" value="Homeodomain-like"/>
    <property type="match status" value="1"/>
</dbReference>
<dbReference type="Pfam" id="PF00440">
    <property type="entry name" value="TetR_N"/>
    <property type="match status" value="1"/>
</dbReference>
<dbReference type="EMBL" id="CP107027">
    <property type="protein sequence ID" value="UYG94001.1"/>
    <property type="molecule type" value="Genomic_DNA"/>
</dbReference>
<dbReference type="Proteomes" id="UP001163104">
    <property type="component" value="Chromosome"/>
</dbReference>
<evidence type="ECO:0000256" key="3">
    <source>
        <dbReference type="PROSITE-ProRule" id="PRU00335"/>
    </source>
</evidence>
<dbReference type="GO" id="GO:0003677">
    <property type="term" value="F:DNA binding"/>
    <property type="evidence" value="ECO:0007669"/>
    <property type="project" value="UniProtKB-UniRule"/>
</dbReference>
<evidence type="ECO:0000313" key="6">
    <source>
        <dbReference type="Proteomes" id="UP001163104"/>
    </source>
</evidence>